<name>A0ABD2CXQ6_VESMC</name>
<gene>
    <name evidence="1" type="ORF">V1477_002350</name>
</gene>
<dbReference type="EMBL" id="JAYRBN010000027">
    <property type="protein sequence ID" value="KAL2749410.1"/>
    <property type="molecule type" value="Genomic_DNA"/>
</dbReference>
<dbReference type="AlphaFoldDB" id="A0ABD2CXQ6"/>
<comment type="caution">
    <text evidence="1">The sequence shown here is derived from an EMBL/GenBank/DDBJ whole genome shotgun (WGS) entry which is preliminary data.</text>
</comment>
<accession>A0ABD2CXQ6</accession>
<proteinExistence type="predicted"/>
<evidence type="ECO:0000313" key="1">
    <source>
        <dbReference type="EMBL" id="KAL2749410.1"/>
    </source>
</evidence>
<dbReference type="Proteomes" id="UP001607303">
    <property type="component" value="Unassembled WGS sequence"/>
</dbReference>
<protein>
    <submittedName>
        <fullName evidence="1">Uncharacterized protein</fullName>
    </submittedName>
</protein>
<keyword evidence="2" id="KW-1185">Reference proteome</keyword>
<organism evidence="1 2">
    <name type="scientific">Vespula maculifrons</name>
    <name type="common">Eastern yellow jacket</name>
    <name type="synonym">Wasp</name>
    <dbReference type="NCBI Taxonomy" id="7453"/>
    <lineage>
        <taxon>Eukaryota</taxon>
        <taxon>Metazoa</taxon>
        <taxon>Ecdysozoa</taxon>
        <taxon>Arthropoda</taxon>
        <taxon>Hexapoda</taxon>
        <taxon>Insecta</taxon>
        <taxon>Pterygota</taxon>
        <taxon>Neoptera</taxon>
        <taxon>Endopterygota</taxon>
        <taxon>Hymenoptera</taxon>
        <taxon>Apocrita</taxon>
        <taxon>Aculeata</taxon>
        <taxon>Vespoidea</taxon>
        <taxon>Vespidae</taxon>
        <taxon>Vespinae</taxon>
        <taxon>Vespula</taxon>
    </lineage>
</organism>
<reference evidence="1 2" key="1">
    <citation type="journal article" date="2024" name="Ann. Entomol. Soc. Am.">
        <title>Genomic analyses of the southern and eastern yellowjacket wasps (Hymenoptera: Vespidae) reveal evolutionary signatures of social life.</title>
        <authorList>
            <person name="Catto M.A."/>
            <person name="Caine P.B."/>
            <person name="Orr S.E."/>
            <person name="Hunt B.G."/>
            <person name="Goodisman M.A.D."/>
        </authorList>
    </citation>
    <scope>NUCLEOTIDE SEQUENCE [LARGE SCALE GENOMIC DNA]</scope>
    <source>
        <strain evidence="1">232</strain>
        <tissue evidence="1">Head and thorax</tissue>
    </source>
</reference>
<evidence type="ECO:0000313" key="2">
    <source>
        <dbReference type="Proteomes" id="UP001607303"/>
    </source>
</evidence>
<sequence length="221" mass="25279">MFEECKGQQFLYTHLFTNPHQYDSSETRDDAIVWYLTSTFFCLRLNDNETNVLRQIFTSTVFSVTSKRFHLSHGHSFIPDVTVYGIVFTMLPPGLHIQGTFQLPSGIKSTSLILHRAIGGSRVGDDLKDDWKWRRHARNPSEHRVRMGGWMMWAESGWFVLATQEEWWGKGSELWSPIMFYGPLCRDTQGRAKNKGDAKGVAITGRVGRSTYVGLGNVTIR</sequence>